<dbReference type="GO" id="GO:0120170">
    <property type="term" value="F:intraciliary transport particle B binding"/>
    <property type="evidence" value="ECO:0007669"/>
    <property type="project" value="TreeGrafter"/>
</dbReference>
<sequence>MAQAKIYWNRENYQMVEKIFRKSVEFCNEHDTWKLNVAHVLFMQENKYKEAIGFYEPIVKKHYDNAEELMRKIEKEEEQISYDDPDKKVFHLCIVNLVIGTLYCAKGNYDFGITRVIKSLEPYNKKLGTDTWFYAKRCFLSLLENTAKHMIMIRDSVVQECIQFLEHCEVYGKTEPAMIEQPLEEDRMHIGKNTVTYESRLLKALFYEVIGWNQ</sequence>
<comment type="function">
    <text evidence="3">Required for polyglutamylation of axonemal tubulin. Plays a role in anterograde intraflagellar transport (IFT), the process by which cilia precursors are transported from the base of the cilium to the site of their incorporation at the tip.</text>
</comment>
<proteinExistence type="inferred from homology"/>
<keyword evidence="3" id="KW-0966">Cell projection</keyword>
<evidence type="ECO:0000256" key="3">
    <source>
        <dbReference type="RuleBase" id="RU367070"/>
    </source>
</evidence>
<reference evidence="4" key="2">
    <citation type="submission" date="2025-08" db="UniProtKB">
        <authorList>
            <consortium name="Ensembl"/>
        </authorList>
    </citation>
    <scope>IDENTIFICATION</scope>
</reference>
<comment type="subcellular location">
    <subcellularLocation>
        <location evidence="3">Cell projection</location>
        <location evidence="3">Cilium</location>
    </subcellularLocation>
</comment>
<dbReference type="AlphaFoldDB" id="A0AAZ3REH2"/>
<evidence type="ECO:0000313" key="4">
    <source>
        <dbReference type="Ensembl" id="ENSOTSP00005139731.1"/>
    </source>
</evidence>
<gene>
    <name evidence="4" type="primary">LOC112241957</name>
</gene>
<dbReference type="Proteomes" id="UP000694402">
    <property type="component" value="Unassembled WGS sequence"/>
</dbReference>
<evidence type="ECO:0000256" key="1">
    <source>
        <dbReference type="ARBA" id="ARBA00022737"/>
    </source>
</evidence>
<comment type="similarity">
    <text evidence="3">Belongs to the TTC30/dfy-1/fleer family.</text>
</comment>
<dbReference type="GO" id="GO:0042073">
    <property type="term" value="P:intraciliary transport"/>
    <property type="evidence" value="ECO:0007669"/>
    <property type="project" value="UniProtKB-UniRule"/>
</dbReference>
<keyword evidence="3" id="KW-0970">Cilium biogenesis/degradation</keyword>
<keyword evidence="1" id="KW-0677">Repeat</keyword>
<reference evidence="5" key="1">
    <citation type="journal article" date="2018" name="PLoS ONE">
        <title>Chinook salmon (Oncorhynchus tshawytscha) genome and transcriptome.</title>
        <authorList>
            <person name="Christensen K.A."/>
            <person name="Leong J.S."/>
            <person name="Sakhrani D."/>
            <person name="Biagi C.A."/>
            <person name="Minkley D.R."/>
            <person name="Withler R.E."/>
            <person name="Rondeau E.B."/>
            <person name="Koop B.F."/>
            <person name="Devlin R.H."/>
        </authorList>
    </citation>
    <scope>NUCLEOTIDE SEQUENCE [LARGE SCALE GENOMIC DNA]</scope>
</reference>
<evidence type="ECO:0000313" key="5">
    <source>
        <dbReference type="Proteomes" id="UP000694402"/>
    </source>
</evidence>
<keyword evidence="2 3" id="KW-0802">TPR repeat</keyword>
<evidence type="ECO:0000256" key="2">
    <source>
        <dbReference type="ARBA" id="ARBA00022803"/>
    </source>
</evidence>
<dbReference type="PANTHER" id="PTHR20931:SF0">
    <property type="entry name" value="TETRATRICOPEPTIDE REPEAT PROTEIN 30"/>
    <property type="match status" value="1"/>
</dbReference>
<dbReference type="InterPro" id="IPR039941">
    <property type="entry name" value="TT30"/>
</dbReference>
<reference evidence="4" key="3">
    <citation type="submission" date="2025-09" db="UniProtKB">
        <authorList>
            <consortium name="Ensembl"/>
        </authorList>
    </citation>
    <scope>IDENTIFICATION</scope>
</reference>
<name>A0AAZ3REH2_ONCTS</name>
<dbReference type="PANTHER" id="PTHR20931">
    <property type="entry name" value="TETRATRICOPEPTIDE REPEAT PROTEIN 30"/>
    <property type="match status" value="1"/>
</dbReference>
<dbReference type="GO" id="GO:0030992">
    <property type="term" value="C:intraciliary transport particle B"/>
    <property type="evidence" value="ECO:0007669"/>
    <property type="project" value="TreeGrafter"/>
</dbReference>
<dbReference type="Ensembl" id="ENSOTST00005142437.1">
    <property type="protein sequence ID" value="ENSOTSP00005139731.1"/>
    <property type="gene ID" value="ENSOTSG00005076589.1"/>
</dbReference>
<dbReference type="Gene3D" id="1.25.40.10">
    <property type="entry name" value="Tetratricopeptide repeat domain"/>
    <property type="match status" value="1"/>
</dbReference>
<keyword evidence="3" id="KW-0969">Cilium</keyword>
<accession>A0AAZ3REH2</accession>
<dbReference type="GeneTree" id="ENSGT00390000010116"/>
<protein>
    <recommendedName>
        <fullName evidence="3">Tetratricopeptide repeat protein 30</fullName>
    </recommendedName>
</protein>
<organism evidence="4 5">
    <name type="scientific">Oncorhynchus tshawytscha</name>
    <name type="common">Chinook salmon</name>
    <name type="synonym">Salmo tshawytscha</name>
    <dbReference type="NCBI Taxonomy" id="74940"/>
    <lineage>
        <taxon>Eukaryota</taxon>
        <taxon>Metazoa</taxon>
        <taxon>Chordata</taxon>
        <taxon>Craniata</taxon>
        <taxon>Vertebrata</taxon>
        <taxon>Euteleostomi</taxon>
        <taxon>Actinopterygii</taxon>
        <taxon>Neopterygii</taxon>
        <taxon>Teleostei</taxon>
        <taxon>Protacanthopterygii</taxon>
        <taxon>Salmoniformes</taxon>
        <taxon>Salmonidae</taxon>
        <taxon>Salmoninae</taxon>
        <taxon>Oncorhynchus</taxon>
    </lineage>
</organism>
<dbReference type="InterPro" id="IPR011990">
    <property type="entry name" value="TPR-like_helical_dom_sf"/>
</dbReference>
<dbReference type="GO" id="GO:0005879">
    <property type="term" value="C:axonemal microtubule"/>
    <property type="evidence" value="ECO:0007669"/>
    <property type="project" value="UniProtKB-UniRule"/>
</dbReference>
<keyword evidence="5" id="KW-1185">Reference proteome</keyword>
<dbReference type="SUPFAM" id="SSF48452">
    <property type="entry name" value="TPR-like"/>
    <property type="match status" value="1"/>
</dbReference>